<organism evidence="4 5">
    <name type="scientific">Myxococcus llanfairpwllgwyngyllgogerychwyrndrobwllllantysiliogogogochensis</name>
    <dbReference type="NCBI Taxonomy" id="2590453"/>
    <lineage>
        <taxon>Bacteria</taxon>
        <taxon>Pseudomonadati</taxon>
        <taxon>Myxococcota</taxon>
        <taxon>Myxococcia</taxon>
        <taxon>Myxococcales</taxon>
        <taxon>Cystobacterineae</taxon>
        <taxon>Myxococcaceae</taxon>
        <taxon>Myxococcus</taxon>
    </lineage>
</organism>
<feature type="domain" description="Acetyl-CoA hydrolase/transferase N-terminal" evidence="2">
    <location>
        <begin position="19"/>
        <end position="221"/>
    </location>
</feature>
<keyword evidence="5" id="KW-1185">Reference proteome</keyword>
<comment type="caution">
    <text evidence="4">The sequence shown here is derived from an EMBL/GenBank/DDBJ whole genome shotgun (WGS) entry which is preliminary data.</text>
</comment>
<dbReference type="EMBL" id="VIFM01000183">
    <property type="protein sequence ID" value="TQF11529.1"/>
    <property type="molecule type" value="Genomic_DNA"/>
</dbReference>
<comment type="similarity">
    <text evidence="1">Belongs to the acetyl-CoA hydrolase/transferase family.</text>
</comment>
<evidence type="ECO:0000259" key="3">
    <source>
        <dbReference type="Pfam" id="PF13336"/>
    </source>
</evidence>
<protein>
    <submittedName>
        <fullName evidence="4">Acetyl-CoA hydrolase</fullName>
    </submittedName>
</protein>
<dbReference type="OrthoDB" id="9801795at2"/>
<reference evidence="4 5" key="1">
    <citation type="submission" date="2019-06" db="EMBL/GenBank/DDBJ databases">
        <authorList>
            <person name="Livingstone P."/>
            <person name="Whitworth D."/>
        </authorList>
    </citation>
    <scope>NUCLEOTIDE SEQUENCE [LARGE SCALE GENOMIC DNA]</scope>
    <source>
        <strain evidence="4 5">AM401</strain>
    </source>
</reference>
<gene>
    <name evidence="4" type="ORF">FJV41_33745</name>
</gene>
<feature type="domain" description="Acetyl-CoA hydrolase/transferase C-terminal" evidence="3">
    <location>
        <begin position="323"/>
        <end position="473"/>
    </location>
</feature>
<dbReference type="GO" id="GO:0008775">
    <property type="term" value="F:acetate CoA-transferase activity"/>
    <property type="evidence" value="ECO:0007669"/>
    <property type="project" value="InterPro"/>
</dbReference>
<evidence type="ECO:0000313" key="5">
    <source>
        <dbReference type="Proteomes" id="UP000315369"/>
    </source>
</evidence>
<dbReference type="InterPro" id="IPR037171">
    <property type="entry name" value="NagB/RpiA_transferase-like"/>
</dbReference>
<dbReference type="InterPro" id="IPR038460">
    <property type="entry name" value="AcetylCoA_hyd_C_sf"/>
</dbReference>
<evidence type="ECO:0000256" key="1">
    <source>
        <dbReference type="ARBA" id="ARBA00009632"/>
    </source>
</evidence>
<dbReference type="InterPro" id="IPR026888">
    <property type="entry name" value="AcetylCoA_hyd_C"/>
</dbReference>
<keyword evidence="4" id="KW-0378">Hydrolase</keyword>
<proteinExistence type="inferred from homology"/>
<dbReference type="Gene3D" id="3.40.1080.20">
    <property type="entry name" value="Acetyl-CoA hydrolase/transferase C-terminal domain"/>
    <property type="match status" value="1"/>
</dbReference>
<dbReference type="InterPro" id="IPR003702">
    <property type="entry name" value="ActCoA_hydro_N"/>
</dbReference>
<dbReference type="RefSeq" id="WP_141646712.1">
    <property type="nucleotide sequence ID" value="NZ_VIFM01000183.1"/>
</dbReference>
<dbReference type="InterPro" id="IPR046433">
    <property type="entry name" value="ActCoA_hydro"/>
</dbReference>
<dbReference type="Pfam" id="PF13336">
    <property type="entry name" value="AcetylCoA_hyd_C"/>
    <property type="match status" value="1"/>
</dbReference>
<dbReference type="Pfam" id="PF02550">
    <property type="entry name" value="AcetylCoA_hydro"/>
    <property type="match status" value="1"/>
</dbReference>
<dbReference type="GO" id="GO:0003986">
    <property type="term" value="F:acetyl-CoA hydrolase activity"/>
    <property type="evidence" value="ECO:0007669"/>
    <property type="project" value="TreeGrafter"/>
</dbReference>
<evidence type="ECO:0000259" key="2">
    <source>
        <dbReference type="Pfam" id="PF02550"/>
    </source>
</evidence>
<name>A0A540WR99_9BACT</name>
<dbReference type="SUPFAM" id="SSF100950">
    <property type="entry name" value="NagB/RpiA/CoA transferase-like"/>
    <property type="match status" value="2"/>
</dbReference>
<sequence length="512" mass="56857">MNAPSTLQERIQNAGLLAKVVPVEEAVKHVTDGNTVAISGFTKSGEPKTFFPALASHLAKTAPQTRITLLSGASLSEDVEGPMAPFIGKRGPYMSSSASRRRIHAGEMDFTDVHLSAFARNMMYGFYGDIDVAVVEVSRIRPNGSVILTSSVGVSAEALAKAKKIILEVNTSVPDYTGFHDIVLPTVHPHVGWPLPLLNVRDRIGNPYVEIDASKVVAVVESRTPDHPVPFKAANATDKRIAQNVVAFLMRCREQFQWGKRLPPIQSGVGNVANAIIGELYASPFQKIRFWTEVFQDGMLRYVEDDAKFEYASATAVSFSAEGRARFQQMFERCRERLVLRPMWLSNSPEIISRLFVIAMNTPIEVDIYGHVNSTHIDGSRIVNGLGGSGDFFRNAYLSIVHTPSVRKLKDGRTVSCVMPYVRHIDHTEHDIKCVVTEHGYALNMDIRSPKRRATDIIDQCAHPHFRPLLHAYLDMAGPGDEPRASDMKVLDAWWRDYDALCRNFPGESEAE</sequence>
<dbReference type="PANTHER" id="PTHR43609">
    <property type="entry name" value="ACETYL-COA HYDROLASE"/>
    <property type="match status" value="1"/>
</dbReference>
<dbReference type="AlphaFoldDB" id="A0A540WR99"/>
<dbReference type="PANTHER" id="PTHR43609:SF1">
    <property type="entry name" value="ACETYL-COA HYDROLASE"/>
    <property type="match status" value="1"/>
</dbReference>
<evidence type="ECO:0000313" key="4">
    <source>
        <dbReference type="EMBL" id="TQF11529.1"/>
    </source>
</evidence>
<dbReference type="Gene3D" id="3.40.1080.10">
    <property type="entry name" value="Glutaconate Coenzyme A-transferase"/>
    <property type="match status" value="1"/>
</dbReference>
<dbReference type="Proteomes" id="UP000315369">
    <property type="component" value="Unassembled WGS sequence"/>
</dbReference>
<accession>A0A540WR99</accession>
<dbReference type="GO" id="GO:0006083">
    <property type="term" value="P:acetate metabolic process"/>
    <property type="evidence" value="ECO:0007669"/>
    <property type="project" value="InterPro"/>
</dbReference>